<gene>
    <name evidence="1" type="ORF">DESUT3_36300</name>
</gene>
<evidence type="ECO:0000313" key="1">
    <source>
        <dbReference type="EMBL" id="BCR06561.1"/>
    </source>
</evidence>
<accession>A0ABN6E2G6</accession>
<protein>
    <submittedName>
        <fullName evidence="1">Uncharacterized protein</fullName>
    </submittedName>
</protein>
<proteinExistence type="predicted"/>
<sequence>MKRHRAYLAATLAALALLGGLLAQGREQVRLRQSRELAGKLQLVRSLGLTDLAIWSEARYTRHPSQADHFTPFQEFPGSLEHFPAGSILAPPRDH</sequence>
<organism evidence="1 2">
    <name type="scientific">Desulfuromonas versatilis</name>
    <dbReference type="NCBI Taxonomy" id="2802975"/>
    <lineage>
        <taxon>Bacteria</taxon>
        <taxon>Pseudomonadati</taxon>
        <taxon>Thermodesulfobacteriota</taxon>
        <taxon>Desulfuromonadia</taxon>
        <taxon>Desulfuromonadales</taxon>
        <taxon>Desulfuromonadaceae</taxon>
        <taxon>Desulfuromonas</taxon>
    </lineage>
</organism>
<dbReference type="Proteomes" id="UP001319827">
    <property type="component" value="Chromosome"/>
</dbReference>
<reference evidence="1 2" key="1">
    <citation type="journal article" date="2016" name="C (Basel)">
        <title>Selective Growth of and Electricity Production by Marine Exoelectrogenic Bacteria in Self-Aggregated Hydrogel of Microbially Reduced Graphene Oxide.</title>
        <authorList>
            <person name="Yoshida N."/>
            <person name="Goto Y."/>
            <person name="Miyata Y."/>
        </authorList>
    </citation>
    <scope>NUCLEOTIDE SEQUENCE [LARGE SCALE GENOMIC DNA]</scope>
    <source>
        <strain evidence="1 2">NIT-T3</strain>
    </source>
</reference>
<keyword evidence="2" id="KW-1185">Reference proteome</keyword>
<reference evidence="1 2" key="2">
    <citation type="journal article" date="2021" name="Int. J. Syst. Evol. Microbiol.">
        <title>Isolation and Polyphasic Characterization of Desulfuromonas versatilis sp. Nov., an Electrogenic Bacteria Capable of Versatile Metabolism Isolated from a Graphene Oxide-Reducing Enrichment Culture.</title>
        <authorList>
            <person name="Xie L."/>
            <person name="Yoshida N."/>
            <person name="Ishii S."/>
            <person name="Meng L."/>
        </authorList>
    </citation>
    <scope>NUCLEOTIDE SEQUENCE [LARGE SCALE GENOMIC DNA]</scope>
    <source>
        <strain evidence="1 2">NIT-T3</strain>
    </source>
</reference>
<dbReference type="EMBL" id="AP024355">
    <property type="protein sequence ID" value="BCR06561.1"/>
    <property type="molecule type" value="Genomic_DNA"/>
</dbReference>
<dbReference type="RefSeq" id="WP_221249941.1">
    <property type="nucleotide sequence ID" value="NZ_AP024355.1"/>
</dbReference>
<name>A0ABN6E2G6_9BACT</name>
<evidence type="ECO:0000313" key="2">
    <source>
        <dbReference type="Proteomes" id="UP001319827"/>
    </source>
</evidence>